<sequence length="162" mass="17380">APPPRPPARPGPERGRRGPRERRRPAAARRGGRCAVRRGRDGLRALRGARRGARLLGHRPAGHRPVPARHGRRVQPPVPPAGAPGPDLRADAAGRRRPPLAGAAARALPLRGRRLRHHGQIRTGLPPAGARLRRRRPARPGSVVDGHSGPVLRRRGPPPASV</sequence>
<feature type="compositionally biased region" description="Basic residues" evidence="1">
    <location>
        <begin position="47"/>
        <end position="73"/>
    </location>
</feature>
<protein>
    <submittedName>
        <fullName evidence="2">Uncharacterized protein</fullName>
    </submittedName>
</protein>
<evidence type="ECO:0000256" key="1">
    <source>
        <dbReference type="SAM" id="MobiDB-lite"/>
    </source>
</evidence>
<evidence type="ECO:0000313" key="2">
    <source>
        <dbReference type="EMBL" id="CAA9557611.1"/>
    </source>
</evidence>
<feature type="compositionally biased region" description="Low complexity" evidence="1">
    <location>
        <begin position="99"/>
        <end position="110"/>
    </location>
</feature>
<feature type="compositionally biased region" description="Basic residues" evidence="1">
    <location>
        <begin position="111"/>
        <end position="120"/>
    </location>
</feature>
<dbReference type="AlphaFoldDB" id="A0A6J4UTJ2"/>
<feature type="region of interest" description="Disordered" evidence="1">
    <location>
        <begin position="1"/>
        <end position="162"/>
    </location>
</feature>
<name>A0A6J4UTJ2_9ACTN</name>
<organism evidence="2">
    <name type="scientific">uncultured Thermoleophilia bacterium</name>
    <dbReference type="NCBI Taxonomy" id="1497501"/>
    <lineage>
        <taxon>Bacteria</taxon>
        <taxon>Bacillati</taxon>
        <taxon>Actinomycetota</taxon>
        <taxon>Thermoleophilia</taxon>
        <taxon>environmental samples</taxon>
    </lineage>
</organism>
<feature type="non-terminal residue" evidence="2">
    <location>
        <position position="162"/>
    </location>
</feature>
<feature type="compositionally biased region" description="Pro residues" evidence="1">
    <location>
        <begin position="1"/>
        <end position="10"/>
    </location>
</feature>
<reference evidence="2" key="1">
    <citation type="submission" date="2020-02" db="EMBL/GenBank/DDBJ databases">
        <authorList>
            <person name="Meier V. D."/>
        </authorList>
    </citation>
    <scope>NUCLEOTIDE SEQUENCE</scope>
    <source>
        <strain evidence="2">AVDCRST_MAG79</strain>
    </source>
</reference>
<proteinExistence type="predicted"/>
<gene>
    <name evidence="2" type="ORF">AVDCRST_MAG79-3212</name>
</gene>
<feature type="non-terminal residue" evidence="2">
    <location>
        <position position="1"/>
    </location>
</feature>
<accession>A0A6J4UTJ2</accession>
<feature type="compositionally biased region" description="Basic residues" evidence="1">
    <location>
        <begin position="19"/>
        <end position="37"/>
    </location>
</feature>
<dbReference type="EMBL" id="CADCWC010000515">
    <property type="protein sequence ID" value="CAA9557611.1"/>
    <property type="molecule type" value="Genomic_DNA"/>
</dbReference>